<name>A0A4Q0T460_9BACT</name>
<accession>A0A4Q0T460</accession>
<dbReference type="EMBL" id="RDSM01000001">
    <property type="protein sequence ID" value="RXH57722.1"/>
    <property type="molecule type" value="Genomic_DNA"/>
</dbReference>
<reference evidence="1 2" key="1">
    <citation type="submission" date="2018-11" db="EMBL/GenBank/DDBJ databases">
        <authorList>
            <person name="Mardanov A.V."/>
            <person name="Ravin N.V."/>
            <person name="Dedysh S.N."/>
        </authorList>
    </citation>
    <scope>NUCLEOTIDE SEQUENCE [LARGE SCALE GENOMIC DNA]</scope>
    <source>
        <strain evidence="1 2">AF10</strain>
    </source>
</reference>
<evidence type="ECO:0000313" key="1">
    <source>
        <dbReference type="EMBL" id="RXH57722.1"/>
    </source>
</evidence>
<organism evidence="1 2">
    <name type="scientific">Granulicella sibirica</name>
    <dbReference type="NCBI Taxonomy" id="2479048"/>
    <lineage>
        <taxon>Bacteria</taxon>
        <taxon>Pseudomonadati</taxon>
        <taxon>Acidobacteriota</taxon>
        <taxon>Terriglobia</taxon>
        <taxon>Terriglobales</taxon>
        <taxon>Acidobacteriaceae</taxon>
        <taxon>Granulicella</taxon>
    </lineage>
</organism>
<dbReference type="RefSeq" id="WP_241654338.1">
    <property type="nucleotide sequence ID" value="NZ_RDSM01000001.1"/>
</dbReference>
<dbReference type="Proteomes" id="UP000289437">
    <property type="component" value="Unassembled WGS sequence"/>
</dbReference>
<gene>
    <name evidence="1" type="ORF">GRAN_1032</name>
</gene>
<protein>
    <submittedName>
        <fullName evidence="1">Uncharacterized protein</fullName>
    </submittedName>
</protein>
<comment type="caution">
    <text evidence="1">The sequence shown here is derived from an EMBL/GenBank/DDBJ whole genome shotgun (WGS) entry which is preliminary data.</text>
</comment>
<evidence type="ECO:0000313" key="2">
    <source>
        <dbReference type="Proteomes" id="UP000289437"/>
    </source>
</evidence>
<sequence>MDTLKMSAVEKFPMADLSGLRDELMQSGLDSWQIAELISSFLIARGYGVSNDAARSVANSIELTGCSLQNMQDELEKLAFVM</sequence>
<reference evidence="2" key="2">
    <citation type="submission" date="2019-02" db="EMBL/GenBank/DDBJ databases">
        <title>Granulicella sibirica sp. nov., a psychrotolerant acidobacterium isolated from an organic soil layer in forested tundra, West Siberia.</title>
        <authorList>
            <person name="Oshkin I.Y."/>
            <person name="Kulichevskaya I.S."/>
            <person name="Rijpstra W.I.C."/>
            <person name="Sinninghe Damste J.S."/>
            <person name="Rakitin A.L."/>
            <person name="Ravin N.V."/>
            <person name="Dedysh S.N."/>
        </authorList>
    </citation>
    <scope>NUCLEOTIDE SEQUENCE [LARGE SCALE GENOMIC DNA]</scope>
    <source>
        <strain evidence="2">AF10</strain>
    </source>
</reference>
<keyword evidence="2" id="KW-1185">Reference proteome</keyword>
<dbReference type="AlphaFoldDB" id="A0A4Q0T460"/>
<proteinExistence type="predicted"/>